<comment type="similarity">
    <text evidence="2">Belongs to the HesB/IscA family.</text>
</comment>
<dbReference type="SUPFAM" id="SSF89360">
    <property type="entry name" value="HesB-like domain"/>
    <property type="match status" value="1"/>
</dbReference>
<dbReference type="FunFam" id="2.60.300.12:FF:000006">
    <property type="entry name" value="Iron-sulfur cluster assembly 2 mitochondrial"/>
    <property type="match status" value="1"/>
</dbReference>
<dbReference type="NCBIfam" id="TIGR00049">
    <property type="entry name" value="iron-sulfur cluster assembly accessory protein"/>
    <property type="match status" value="1"/>
</dbReference>
<evidence type="ECO:0000313" key="7">
    <source>
        <dbReference type="EMBL" id="KAK4535931.1"/>
    </source>
</evidence>
<name>A0AAV9IV48_CYACA</name>
<feature type="domain" description="Core" evidence="6">
    <location>
        <begin position="73"/>
        <end position="176"/>
    </location>
</feature>
<dbReference type="PANTHER" id="PTHR43011">
    <property type="entry name" value="IRON-SULFUR CLUSTER ASSEMBLY 2 HOMOLOG, MITOCHONDRIAL"/>
    <property type="match status" value="1"/>
</dbReference>
<dbReference type="Pfam" id="PF01521">
    <property type="entry name" value="Fe-S_biosyn"/>
    <property type="match status" value="1"/>
</dbReference>
<protein>
    <recommendedName>
        <fullName evidence="6">Core domain-containing protein</fullName>
    </recommendedName>
</protein>
<dbReference type="GO" id="GO:0016226">
    <property type="term" value="P:iron-sulfur cluster assembly"/>
    <property type="evidence" value="ECO:0007669"/>
    <property type="project" value="InterPro"/>
</dbReference>
<dbReference type="GO" id="GO:0051539">
    <property type="term" value="F:4 iron, 4 sulfur cluster binding"/>
    <property type="evidence" value="ECO:0007669"/>
    <property type="project" value="TreeGrafter"/>
</dbReference>
<keyword evidence="8" id="KW-1185">Reference proteome</keyword>
<dbReference type="AlphaFoldDB" id="A0AAV9IV48"/>
<dbReference type="GO" id="GO:0051537">
    <property type="term" value="F:2 iron, 2 sulfur cluster binding"/>
    <property type="evidence" value="ECO:0007669"/>
    <property type="project" value="TreeGrafter"/>
</dbReference>
<reference evidence="7 8" key="1">
    <citation type="submission" date="2022-07" db="EMBL/GenBank/DDBJ databases">
        <title>Genome-wide signatures of adaptation to extreme environments.</title>
        <authorList>
            <person name="Cho C.H."/>
            <person name="Yoon H.S."/>
        </authorList>
    </citation>
    <scope>NUCLEOTIDE SEQUENCE [LARGE SCALE GENOMIC DNA]</scope>
    <source>
        <strain evidence="7 8">DBV 063 E5</strain>
    </source>
</reference>
<comment type="caution">
    <text evidence="7">The sequence shown here is derived from an EMBL/GenBank/DDBJ whole genome shotgun (WGS) entry which is preliminary data.</text>
</comment>
<dbReference type="InterPro" id="IPR016092">
    <property type="entry name" value="ATAP"/>
</dbReference>
<dbReference type="Gene3D" id="2.60.300.12">
    <property type="entry name" value="HesB-like domain"/>
    <property type="match status" value="1"/>
</dbReference>
<dbReference type="GO" id="GO:0120510">
    <property type="term" value="C:mitochondrial [4Fe-4S] assembly complex"/>
    <property type="evidence" value="ECO:0007669"/>
    <property type="project" value="UniProtKB-ARBA"/>
</dbReference>
<evidence type="ECO:0000256" key="4">
    <source>
        <dbReference type="ARBA" id="ARBA00023004"/>
    </source>
</evidence>
<evidence type="ECO:0000313" key="8">
    <source>
        <dbReference type="Proteomes" id="UP001301350"/>
    </source>
</evidence>
<organism evidence="7 8">
    <name type="scientific">Cyanidium caldarium</name>
    <name type="common">Red alga</name>
    <dbReference type="NCBI Taxonomy" id="2771"/>
    <lineage>
        <taxon>Eukaryota</taxon>
        <taxon>Rhodophyta</taxon>
        <taxon>Bangiophyceae</taxon>
        <taxon>Cyanidiales</taxon>
        <taxon>Cyanidiaceae</taxon>
        <taxon>Cyanidium</taxon>
    </lineage>
</organism>
<accession>A0AAV9IV48</accession>
<comment type="subcellular location">
    <subcellularLocation>
        <location evidence="1">Mitochondrion</location>
    </subcellularLocation>
</comment>
<sequence length="183" mass="20206">MALRGLLRSVWTRGCGVRRARTAAQRRAEGASLRGRLDGLGWRSLGARNQSLDAGRRWLHALPEANAAPPQRLHISDKCVQRLKQLGDASRSRQPPALRVIVDSGGCSGFQYRFALEHDEPHEDDKVFERDGVRLFVDAISLPFLDGATVDYEEEMIRAAFKVESNPNSEAGCSCGSSFAPKM</sequence>
<dbReference type="Proteomes" id="UP001301350">
    <property type="component" value="Unassembled WGS sequence"/>
</dbReference>
<evidence type="ECO:0000256" key="5">
    <source>
        <dbReference type="ARBA" id="ARBA00023128"/>
    </source>
</evidence>
<keyword evidence="5" id="KW-0496">Mitochondrion</keyword>
<evidence type="ECO:0000256" key="1">
    <source>
        <dbReference type="ARBA" id="ARBA00004173"/>
    </source>
</evidence>
<keyword evidence="3" id="KW-0479">Metal-binding</keyword>
<keyword evidence="4" id="KW-0408">Iron</keyword>
<evidence type="ECO:0000256" key="2">
    <source>
        <dbReference type="ARBA" id="ARBA00006718"/>
    </source>
</evidence>
<evidence type="ECO:0000256" key="3">
    <source>
        <dbReference type="ARBA" id="ARBA00022723"/>
    </source>
</evidence>
<dbReference type="InterPro" id="IPR035903">
    <property type="entry name" value="HesB-like_dom_sf"/>
</dbReference>
<dbReference type="GO" id="GO:0005506">
    <property type="term" value="F:iron ion binding"/>
    <property type="evidence" value="ECO:0007669"/>
    <property type="project" value="TreeGrafter"/>
</dbReference>
<gene>
    <name evidence="7" type="ORF">CDCA_CDCA06G1956</name>
</gene>
<proteinExistence type="inferred from homology"/>
<dbReference type="InterPro" id="IPR000361">
    <property type="entry name" value="ATAP_core_dom"/>
</dbReference>
<evidence type="ECO:0000259" key="6">
    <source>
        <dbReference type="Pfam" id="PF01521"/>
    </source>
</evidence>
<dbReference type="PANTHER" id="PTHR43011:SF1">
    <property type="entry name" value="IRON-SULFUR CLUSTER ASSEMBLY 2 HOMOLOG, MITOCHONDRIAL"/>
    <property type="match status" value="1"/>
</dbReference>
<dbReference type="EMBL" id="JANCYW010000006">
    <property type="protein sequence ID" value="KAK4535931.1"/>
    <property type="molecule type" value="Genomic_DNA"/>
</dbReference>